<dbReference type="InterPro" id="IPR008927">
    <property type="entry name" value="6-PGluconate_DH-like_C_sf"/>
</dbReference>
<dbReference type="PANTHER" id="PTHR11811">
    <property type="entry name" value="6-PHOSPHOGLUCONATE DEHYDROGENASE"/>
    <property type="match status" value="1"/>
</dbReference>
<dbReference type="EC" id="1.1.1.44" evidence="5 12"/>
<dbReference type="InterPro" id="IPR007699">
    <property type="entry name" value="SGS_dom"/>
</dbReference>
<evidence type="ECO:0000256" key="1">
    <source>
        <dbReference type="ARBA" id="ARBA00002526"/>
    </source>
</evidence>
<dbReference type="PROSITE" id="PS51048">
    <property type="entry name" value="SGS"/>
    <property type="match status" value="1"/>
</dbReference>
<dbReference type="PRINTS" id="PR00076">
    <property type="entry name" value="6PGDHDRGNASE"/>
</dbReference>
<dbReference type="InterPro" id="IPR006113">
    <property type="entry name" value="6PGDH_Gnd/GntZ"/>
</dbReference>
<dbReference type="InterPro" id="IPR036291">
    <property type="entry name" value="NAD(P)-bd_dom_sf"/>
</dbReference>
<dbReference type="AlphaFoldDB" id="A0A098VTQ2"/>
<dbReference type="GO" id="GO:0019521">
    <property type="term" value="P:D-gluconate metabolic process"/>
    <property type="evidence" value="ECO:0007669"/>
    <property type="project" value="UniProtKB-KW"/>
</dbReference>
<evidence type="ECO:0000256" key="12">
    <source>
        <dbReference type="RuleBase" id="RU000485"/>
    </source>
</evidence>
<organism evidence="15 16">
    <name type="scientific">Mitosporidium daphniae</name>
    <dbReference type="NCBI Taxonomy" id="1485682"/>
    <lineage>
        <taxon>Eukaryota</taxon>
        <taxon>Fungi</taxon>
        <taxon>Fungi incertae sedis</taxon>
        <taxon>Microsporidia</taxon>
        <taxon>Mitosporidium</taxon>
    </lineage>
</organism>
<evidence type="ECO:0000313" key="16">
    <source>
        <dbReference type="Proteomes" id="UP000029725"/>
    </source>
</evidence>
<evidence type="ECO:0000256" key="7">
    <source>
        <dbReference type="ARBA" id="ARBA00022857"/>
    </source>
</evidence>
<keyword evidence="7 12" id="KW-0521">NADP</keyword>
<evidence type="ECO:0000256" key="2">
    <source>
        <dbReference type="ARBA" id="ARBA00004874"/>
    </source>
</evidence>
<dbReference type="InterPro" id="IPR013328">
    <property type="entry name" value="6PGD_dom2"/>
</dbReference>
<feature type="region of interest" description="Disordered" evidence="13">
    <location>
        <begin position="557"/>
        <end position="586"/>
    </location>
</feature>
<evidence type="ECO:0000313" key="15">
    <source>
        <dbReference type="EMBL" id="KGG51106.1"/>
    </source>
</evidence>
<dbReference type="NCBIfam" id="TIGR00873">
    <property type="entry name" value="gnd"/>
    <property type="match status" value="1"/>
</dbReference>
<dbReference type="Pfam" id="PF03446">
    <property type="entry name" value="NAD_binding_2"/>
    <property type="match status" value="1"/>
</dbReference>
<comment type="caution">
    <text evidence="15">The sequence shown here is derived from an EMBL/GenBank/DDBJ whole genome shotgun (WGS) entry which is preliminary data.</text>
</comment>
<keyword evidence="9 12" id="KW-0311">Gluconate utilization</keyword>
<dbReference type="FunFam" id="1.10.1040.10:FF:000032">
    <property type="entry name" value="6-phosphogluconate dehydrogenase, decarboxylating"/>
    <property type="match status" value="1"/>
</dbReference>
<keyword evidence="8 12" id="KW-0560">Oxidoreductase</keyword>
<keyword evidence="16" id="KW-1185">Reference proteome</keyword>
<dbReference type="OrthoDB" id="434986at2759"/>
<dbReference type="EMBL" id="JMKJ01000388">
    <property type="protein sequence ID" value="KGG51106.1"/>
    <property type="molecule type" value="Genomic_DNA"/>
</dbReference>
<dbReference type="HOGENOM" id="CLU_024540_4_2_1"/>
<dbReference type="Pfam" id="PF05002">
    <property type="entry name" value="SGS"/>
    <property type="match status" value="1"/>
</dbReference>
<keyword evidence="10 12" id="KW-0570">Pentose shunt</keyword>
<evidence type="ECO:0000256" key="10">
    <source>
        <dbReference type="ARBA" id="ARBA00023126"/>
    </source>
</evidence>
<evidence type="ECO:0000256" key="13">
    <source>
        <dbReference type="SAM" id="MobiDB-lite"/>
    </source>
</evidence>
<evidence type="ECO:0000256" key="5">
    <source>
        <dbReference type="ARBA" id="ARBA00013011"/>
    </source>
</evidence>
<comment type="subunit">
    <text evidence="4">Homodimer.</text>
</comment>
<evidence type="ECO:0000256" key="8">
    <source>
        <dbReference type="ARBA" id="ARBA00023002"/>
    </source>
</evidence>
<dbReference type="Gene3D" id="3.40.50.720">
    <property type="entry name" value="NAD(P)-binding Rossmann-like Domain"/>
    <property type="match status" value="1"/>
</dbReference>
<dbReference type="Gene3D" id="1.10.1040.10">
    <property type="entry name" value="N-(1-d-carboxylethyl)-l-norvaline Dehydrogenase, domain 2"/>
    <property type="match status" value="1"/>
</dbReference>
<gene>
    <name evidence="15" type="ORF">DI09_44p100</name>
</gene>
<dbReference type="InterPro" id="IPR006115">
    <property type="entry name" value="6PGDH_NADP-bd"/>
</dbReference>
<dbReference type="Gene3D" id="1.20.5.320">
    <property type="entry name" value="6-Phosphogluconate Dehydrogenase, domain 3"/>
    <property type="match status" value="1"/>
</dbReference>
<dbReference type="SUPFAM" id="SSF48179">
    <property type="entry name" value="6-phosphogluconate dehydrogenase C-terminal domain-like"/>
    <property type="match status" value="1"/>
</dbReference>
<name>A0A098VTQ2_9MICR</name>
<dbReference type="PROSITE" id="PS00461">
    <property type="entry name" value="6PGD"/>
    <property type="match status" value="1"/>
</dbReference>
<proteinExistence type="inferred from homology"/>
<dbReference type="GO" id="GO:0004616">
    <property type="term" value="F:phosphogluconate dehydrogenase (decarboxylating) activity"/>
    <property type="evidence" value="ECO:0007669"/>
    <property type="project" value="UniProtKB-EC"/>
</dbReference>
<evidence type="ECO:0000256" key="11">
    <source>
        <dbReference type="ARBA" id="ARBA00048640"/>
    </source>
</evidence>
<dbReference type="InterPro" id="IPR006183">
    <property type="entry name" value="Pgluconate_DH"/>
</dbReference>
<protein>
    <recommendedName>
        <fullName evidence="6 12">6-phosphogluconate dehydrogenase, decarboxylating</fullName>
        <ecNumber evidence="5 12">1.1.1.44</ecNumber>
    </recommendedName>
</protein>
<dbReference type="SUPFAM" id="SSF51735">
    <property type="entry name" value="NAD(P)-binding Rossmann-fold domains"/>
    <property type="match status" value="1"/>
</dbReference>
<accession>A0A098VTQ2</accession>
<dbReference type="NCBIfam" id="NF006765">
    <property type="entry name" value="PRK09287.1"/>
    <property type="match status" value="1"/>
</dbReference>
<dbReference type="RefSeq" id="XP_013237533.1">
    <property type="nucleotide sequence ID" value="XM_013382079.1"/>
</dbReference>
<evidence type="ECO:0000259" key="14">
    <source>
        <dbReference type="PROSITE" id="PS51048"/>
    </source>
</evidence>
<dbReference type="InterPro" id="IPR006114">
    <property type="entry name" value="6PGDH_C"/>
</dbReference>
<dbReference type="GO" id="GO:0050661">
    <property type="term" value="F:NADP binding"/>
    <property type="evidence" value="ECO:0007669"/>
    <property type="project" value="InterPro"/>
</dbReference>
<comment type="pathway">
    <text evidence="2 12">Carbohydrate degradation; pentose phosphate pathway; D-ribulose 5-phosphate from D-glucose 6-phosphate (oxidative stage): step 3/3.</text>
</comment>
<comment type="catalytic activity">
    <reaction evidence="11 12">
        <text>6-phospho-D-gluconate + NADP(+) = D-ribulose 5-phosphate + CO2 + NADPH</text>
        <dbReference type="Rhea" id="RHEA:10116"/>
        <dbReference type="ChEBI" id="CHEBI:16526"/>
        <dbReference type="ChEBI" id="CHEBI:57783"/>
        <dbReference type="ChEBI" id="CHEBI:58121"/>
        <dbReference type="ChEBI" id="CHEBI:58349"/>
        <dbReference type="ChEBI" id="CHEBI:58759"/>
        <dbReference type="EC" id="1.1.1.44"/>
    </reaction>
</comment>
<comment type="similarity">
    <text evidence="3 12">Belongs to the 6-phosphogluconate dehydrogenase family.</text>
</comment>
<sequence length="586" mass="63612">MAKKGAAVDIGVIGMAVMGQNLVLNFLDHSYNVAIFNRTKSKVDHFMEKWSTMIESAQPGTPTPSSSLEEFVSTMEGGHRKIILMIQAGDAIDALLSELVPLLSPEDIVIDGGNSHYVDTQRRAASLSSSHKIRYVGCGISGGELGARYGPALMPGGSLCAWEEIKDMLQKIAAKGPKGYPCCEWLGPDASGHFVKMVHNGIEYADMQMISEIFHVAKNALAKDTPTIACLFQKWASSEYLSSYLIEITANILFFKESENDTSPLISRIRDTAGQKGTGKWTVEAALTLGVPGTLFSEAVFARSLSSSKKERLNASLLFPKKEPPFDTPFGDISHILGEALLAAKIIAYCQGFSLLMKASKNHGWSLSGSTISKIWQGGCIIRSKLLVFFEDLDDLQFENLLVSKWASERLKASIESLRTIVGLCVSTGVPSPVLSSALSYFDTATCSYLPGAALIQAQRDYFGAHQYELEATPGLFHHTNWTGSGGSALSSTYQYPSSARNPVDWDAITTSSDEESSGAKQEKGEDQLKNLFQKIYDQGTDDTRRAMIKSLQESGGTCLSTNWKDVGSAPVKPSPPEGCEARKFD</sequence>
<dbReference type="InterPro" id="IPR006184">
    <property type="entry name" value="6PGdom_BS"/>
</dbReference>
<dbReference type="UniPathway" id="UPA00115">
    <property type="reaction ID" value="UER00410"/>
</dbReference>
<feature type="domain" description="SGS" evidence="14">
    <location>
        <begin position="495"/>
        <end position="586"/>
    </location>
</feature>
<dbReference type="GO" id="GO:0006098">
    <property type="term" value="P:pentose-phosphate shunt"/>
    <property type="evidence" value="ECO:0007669"/>
    <property type="project" value="UniProtKB-UniPathway"/>
</dbReference>
<evidence type="ECO:0000256" key="4">
    <source>
        <dbReference type="ARBA" id="ARBA00011738"/>
    </source>
</evidence>
<dbReference type="VEuPathDB" id="MicrosporidiaDB:DI09_44p100"/>
<dbReference type="FunFam" id="1.20.5.320:FF:000002">
    <property type="entry name" value="6-phosphogluconate dehydrogenase, decarboxylating"/>
    <property type="match status" value="1"/>
</dbReference>
<reference evidence="15 16" key="1">
    <citation type="submission" date="2014-04" db="EMBL/GenBank/DDBJ databases">
        <title>A new species of microsporidia sheds light on the evolution of extreme parasitism.</title>
        <authorList>
            <person name="Haag K.L."/>
            <person name="James T.Y."/>
            <person name="Larsson R."/>
            <person name="Schaer T.M."/>
            <person name="Refardt D."/>
            <person name="Pombert J.-F."/>
            <person name="Ebert D."/>
        </authorList>
    </citation>
    <scope>NUCLEOTIDE SEQUENCE [LARGE SCALE GENOMIC DNA]</scope>
    <source>
        <strain evidence="15 16">UGP3</strain>
        <tissue evidence="15">Spores</tissue>
    </source>
</reference>
<evidence type="ECO:0000256" key="9">
    <source>
        <dbReference type="ARBA" id="ARBA00023064"/>
    </source>
</evidence>
<dbReference type="GeneID" id="25259994"/>
<evidence type="ECO:0000256" key="6">
    <source>
        <dbReference type="ARBA" id="ARBA00018193"/>
    </source>
</evidence>
<dbReference type="Proteomes" id="UP000029725">
    <property type="component" value="Unassembled WGS sequence"/>
</dbReference>
<dbReference type="Pfam" id="PF00393">
    <property type="entry name" value="6PGD"/>
    <property type="match status" value="1"/>
</dbReference>
<evidence type="ECO:0000256" key="3">
    <source>
        <dbReference type="ARBA" id="ARBA00008419"/>
    </source>
</evidence>
<dbReference type="SMART" id="SM01350">
    <property type="entry name" value="6PGD"/>
    <property type="match status" value="1"/>
</dbReference>
<comment type="function">
    <text evidence="1">Catalyzes the oxidative decarboxylation of 6-phosphogluconate to ribulose 5-phosphate and CO(2), with concomitant reduction of NADP to NADPH.</text>
</comment>